<dbReference type="SUPFAM" id="SSF51126">
    <property type="entry name" value="Pectin lyase-like"/>
    <property type="match status" value="2"/>
</dbReference>
<dbReference type="Gene3D" id="2.160.20.10">
    <property type="entry name" value="Single-stranded right-handed beta-helix, Pectin lyase-like"/>
    <property type="match status" value="1"/>
</dbReference>
<evidence type="ECO:0000313" key="1">
    <source>
        <dbReference type="EMBL" id="MBD2864324.1"/>
    </source>
</evidence>
<comment type="caution">
    <text evidence="1">The sequence shown here is derived from an EMBL/GenBank/DDBJ whole genome shotgun (WGS) entry which is preliminary data.</text>
</comment>
<keyword evidence="2" id="KW-1185">Reference proteome</keyword>
<dbReference type="RefSeq" id="WP_190929946.1">
    <property type="nucleotide sequence ID" value="NZ_JACXJA010000028.1"/>
</dbReference>
<reference evidence="1" key="1">
    <citation type="submission" date="2020-09" db="EMBL/GenBank/DDBJ databases">
        <title>A novel bacterium of genus Paenibacillus, isolated from South China Sea.</title>
        <authorList>
            <person name="Huang H."/>
            <person name="Mo K."/>
            <person name="Hu Y."/>
        </authorList>
    </citation>
    <scope>NUCLEOTIDE SEQUENCE</scope>
    <source>
        <strain evidence="1">IB182363</strain>
    </source>
</reference>
<evidence type="ECO:0008006" key="3">
    <source>
        <dbReference type="Google" id="ProtNLM"/>
    </source>
</evidence>
<proteinExistence type="predicted"/>
<dbReference type="Proteomes" id="UP000639396">
    <property type="component" value="Unassembled WGS sequence"/>
</dbReference>
<gene>
    <name evidence="1" type="ORF">IDH45_20270</name>
</gene>
<dbReference type="PROSITE" id="PS51318">
    <property type="entry name" value="TAT"/>
    <property type="match status" value="1"/>
</dbReference>
<dbReference type="AlphaFoldDB" id="A0A927CBD7"/>
<accession>A0A927CBD7</accession>
<evidence type="ECO:0000313" key="2">
    <source>
        <dbReference type="Proteomes" id="UP000639396"/>
    </source>
</evidence>
<name>A0A927CBD7_9BACL</name>
<protein>
    <recommendedName>
        <fullName evidence="3">Pectate lyase superfamily protein domain-containing protein</fullName>
    </recommendedName>
</protein>
<dbReference type="InterPro" id="IPR006311">
    <property type="entry name" value="TAT_signal"/>
</dbReference>
<dbReference type="InterPro" id="IPR012334">
    <property type="entry name" value="Pectin_lyas_fold"/>
</dbReference>
<organism evidence="1 2">
    <name type="scientific">Paenibacillus oceani</name>
    <dbReference type="NCBI Taxonomy" id="2772510"/>
    <lineage>
        <taxon>Bacteria</taxon>
        <taxon>Bacillati</taxon>
        <taxon>Bacillota</taxon>
        <taxon>Bacilli</taxon>
        <taxon>Bacillales</taxon>
        <taxon>Paenibacillaceae</taxon>
        <taxon>Paenibacillus</taxon>
    </lineage>
</organism>
<dbReference type="EMBL" id="JACXJA010000028">
    <property type="protein sequence ID" value="MBD2864324.1"/>
    <property type="molecule type" value="Genomic_DNA"/>
</dbReference>
<dbReference type="InterPro" id="IPR011050">
    <property type="entry name" value="Pectin_lyase_fold/virulence"/>
</dbReference>
<sequence>MTESAKMTRRGLLAGMGAAATVLAAGVLWKGEMPGARADGRSTVSMHTYGGEAGEACAAGCGSDGYVNVMDFIPTAERAGIAAGTSAYDCTSAINAALALGCPVLLPCGVFEISAPLVLGTGNYVRGSGKGVTVIRLKAGSDCNVFETRDFAVLRGNTNGAALAPRYFGVEQLTIDGNYLAKSWREEGNSVNNASGSALALYGWAYRINAEVYNIAEHALYSECMGDPGQEYERYSTVELHGRASGEEAVVFRGPGDILLDKIVFGVVGVKPRPDYYAIANRSSSLFQGDTLDGIVLDETSPYDGHCELGFVHIYGVYYGYGLRTRGVCRIKAEHIVSENNRGGARFQDGAWGVVSILEVHANGRRPPEYNATLAGGAAQPPLEGCLCESTWGLQISGLHVQRNAPSQDGWPSLHVKGAYNTIRLTSKGYANTSTGSYYAGSAAIIEGVSQSIGVNAHRVHGDAVVVRAVTSSVELSVRDVTGGSGLLRDAGAGNVNRGNYVTGTINEAATAFSSAGTPTCEQIRLVINNSSTRPLFAGSRPDLNNRAQLWDISAAWSNVPYSTRARVSFGFDMSDPAEQTITVPHRMVYQPDFREVNWSVEDRGDTWDGELEYIRLHAADATNLIFKLKLARTGSFGADVRIGVQVG</sequence>